<dbReference type="OrthoDB" id="5596692at2759"/>
<accession>A0A1R1XRN7</accession>
<dbReference type="Proteomes" id="UP000187429">
    <property type="component" value="Unassembled WGS sequence"/>
</dbReference>
<proteinExistence type="predicted"/>
<reference evidence="2" key="1">
    <citation type="submission" date="2017-01" db="EMBL/GenBank/DDBJ databases">
        <authorList>
            <person name="Wang Y."/>
            <person name="White M."/>
            <person name="Kvist S."/>
            <person name="Moncalvo J.-M."/>
        </authorList>
    </citation>
    <scope>NUCLEOTIDE SEQUENCE [LARGE SCALE GENOMIC DNA]</scope>
    <source>
        <strain evidence="2">ID-206-W2</strain>
    </source>
</reference>
<evidence type="ECO:0000313" key="1">
    <source>
        <dbReference type="EMBL" id="OMJ17199.1"/>
    </source>
</evidence>
<name>A0A1R1XRN7_9FUNG</name>
<gene>
    <name evidence="1" type="ORF">AYI69_g7515</name>
</gene>
<sequence length="330" mass="37836">MTAEQTNVKVNFLKTNNDRKIARIKRVTATEDTDRSKRHKADDSKINELKQQIKDLADLIPSKITQESVENIRTFILKCKGYLEKNAFKVPDFIFKSKVPAPQKAIKSIPTNVKHNEQKPQRNVTKGSAEQKFSYAAAAKKGSKPQQKPRGKKQIALTPEQVSKIVDGVAPVESAKYKLVYFDGMKRSKITWVKQLLYQSQVRPYFFGSINWVEDSKLEVCINEKMAPQLKEYMESIKGITADLAYSPLMEQNDENELTVFKERFKWQASDKNRNVPSRRMASIMSKLKSGYLSSFKEMFLHGYSDQNDESIKYNIPPAISEFDSDGMEL</sequence>
<keyword evidence="2" id="KW-1185">Reference proteome</keyword>
<dbReference type="AlphaFoldDB" id="A0A1R1XRN7"/>
<evidence type="ECO:0000313" key="2">
    <source>
        <dbReference type="Proteomes" id="UP000187429"/>
    </source>
</evidence>
<comment type="caution">
    <text evidence="1">The sequence shown here is derived from an EMBL/GenBank/DDBJ whole genome shotgun (WGS) entry which is preliminary data.</text>
</comment>
<protein>
    <submittedName>
        <fullName evidence="1">Uncharacterized protein</fullName>
    </submittedName>
</protein>
<organism evidence="1 2">
    <name type="scientific">Smittium culicis</name>
    <dbReference type="NCBI Taxonomy" id="133412"/>
    <lineage>
        <taxon>Eukaryota</taxon>
        <taxon>Fungi</taxon>
        <taxon>Fungi incertae sedis</taxon>
        <taxon>Zoopagomycota</taxon>
        <taxon>Kickxellomycotina</taxon>
        <taxon>Harpellomycetes</taxon>
        <taxon>Harpellales</taxon>
        <taxon>Legeriomycetaceae</taxon>
        <taxon>Smittium</taxon>
    </lineage>
</organism>
<dbReference type="EMBL" id="LSSM01003656">
    <property type="protein sequence ID" value="OMJ17199.1"/>
    <property type="molecule type" value="Genomic_DNA"/>
</dbReference>